<proteinExistence type="predicted"/>
<dbReference type="Proteomes" id="UP000276133">
    <property type="component" value="Unassembled WGS sequence"/>
</dbReference>
<keyword evidence="1" id="KW-1133">Transmembrane helix</keyword>
<dbReference type="AlphaFoldDB" id="A0A3M7Q8Q6"/>
<protein>
    <submittedName>
        <fullName evidence="2">Uncharacterized protein</fullName>
    </submittedName>
</protein>
<name>A0A3M7Q8Q6_BRAPC</name>
<organism evidence="2 3">
    <name type="scientific">Brachionus plicatilis</name>
    <name type="common">Marine rotifer</name>
    <name type="synonym">Brachionus muelleri</name>
    <dbReference type="NCBI Taxonomy" id="10195"/>
    <lineage>
        <taxon>Eukaryota</taxon>
        <taxon>Metazoa</taxon>
        <taxon>Spiralia</taxon>
        <taxon>Gnathifera</taxon>
        <taxon>Rotifera</taxon>
        <taxon>Eurotatoria</taxon>
        <taxon>Monogononta</taxon>
        <taxon>Pseudotrocha</taxon>
        <taxon>Ploima</taxon>
        <taxon>Brachionidae</taxon>
        <taxon>Brachionus</taxon>
    </lineage>
</organism>
<feature type="transmembrane region" description="Helical" evidence="1">
    <location>
        <begin position="76"/>
        <end position="96"/>
    </location>
</feature>
<keyword evidence="1" id="KW-0812">Transmembrane</keyword>
<dbReference type="EMBL" id="REGN01006976">
    <property type="protein sequence ID" value="RNA07619.1"/>
    <property type="molecule type" value="Genomic_DNA"/>
</dbReference>
<accession>A0A3M7Q8Q6</accession>
<reference evidence="2 3" key="1">
    <citation type="journal article" date="2018" name="Sci. Rep.">
        <title>Genomic signatures of local adaptation to the degree of environmental predictability in rotifers.</title>
        <authorList>
            <person name="Franch-Gras L."/>
            <person name="Hahn C."/>
            <person name="Garcia-Roger E.M."/>
            <person name="Carmona M.J."/>
            <person name="Serra M."/>
            <person name="Gomez A."/>
        </authorList>
    </citation>
    <scope>NUCLEOTIDE SEQUENCE [LARGE SCALE GENOMIC DNA]</scope>
    <source>
        <strain evidence="2">HYR1</strain>
    </source>
</reference>
<gene>
    <name evidence="2" type="ORF">BpHYR1_014824</name>
</gene>
<comment type="caution">
    <text evidence="2">The sequence shown here is derived from an EMBL/GenBank/DDBJ whole genome shotgun (WGS) entry which is preliminary data.</text>
</comment>
<keyword evidence="3" id="KW-1185">Reference proteome</keyword>
<evidence type="ECO:0000313" key="3">
    <source>
        <dbReference type="Proteomes" id="UP000276133"/>
    </source>
</evidence>
<evidence type="ECO:0000256" key="1">
    <source>
        <dbReference type="SAM" id="Phobius"/>
    </source>
</evidence>
<evidence type="ECO:0000313" key="2">
    <source>
        <dbReference type="EMBL" id="RNA07619.1"/>
    </source>
</evidence>
<keyword evidence="1" id="KW-0472">Membrane</keyword>
<sequence>MENKFIDCGSCCAERNLKLLRTFLVIIGPLATWNVKKLGSNDVIEVVLKAPGRHEIQTCSLRISGARNCARRQKSFSFYHLLQFYILLMEFSNFALNTNDLLDLFAFDDVDAVVDDD</sequence>